<dbReference type="AlphaFoldDB" id="A0A7W9U3T4"/>
<keyword evidence="1" id="KW-1133">Transmembrane helix</keyword>
<feature type="transmembrane region" description="Helical" evidence="1">
    <location>
        <begin position="12"/>
        <end position="30"/>
    </location>
</feature>
<dbReference type="RefSeq" id="WP_183728789.1">
    <property type="nucleotide sequence ID" value="NZ_JACHBW010000017.1"/>
</dbReference>
<evidence type="ECO:0000313" key="3">
    <source>
        <dbReference type="Proteomes" id="UP000571554"/>
    </source>
</evidence>
<sequence>MNNQSANFTAKGGHALAGILSVAMLAGINLTHTMPNREALPAASVHAHNLLIDDYDGLFAVDALPIIGAANISTSVGNVEGFGLPHWDRVVAAVAAIGGDTRHAYPLYKNIVAYLDSRSISIADLVARVSTDREEGVAYAAIRILVNLPFEEAMDLDWDTTEYVLENHKFPDRVTISIRSLT</sequence>
<organism evidence="2 3">
    <name type="scientific">Paraburkholderia bannensis</name>
    <dbReference type="NCBI Taxonomy" id="765414"/>
    <lineage>
        <taxon>Bacteria</taxon>
        <taxon>Pseudomonadati</taxon>
        <taxon>Pseudomonadota</taxon>
        <taxon>Betaproteobacteria</taxon>
        <taxon>Burkholderiales</taxon>
        <taxon>Burkholderiaceae</taxon>
        <taxon>Paraburkholderia</taxon>
    </lineage>
</organism>
<reference evidence="2 3" key="1">
    <citation type="submission" date="2020-08" db="EMBL/GenBank/DDBJ databases">
        <title>Above-ground endophytic microbial communities from plants in different locations in the United States.</title>
        <authorList>
            <person name="Frank C."/>
        </authorList>
    </citation>
    <scope>NUCLEOTIDE SEQUENCE [LARGE SCALE GENOMIC DNA]</scope>
    <source>
        <strain evidence="2 3">WP4_2_2</strain>
    </source>
</reference>
<accession>A0A7W9U3T4</accession>
<protein>
    <submittedName>
        <fullName evidence="2">Uncharacterized protein</fullName>
    </submittedName>
</protein>
<name>A0A7W9U3T4_9BURK</name>
<evidence type="ECO:0000313" key="2">
    <source>
        <dbReference type="EMBL" id="MBB6105425.1"/>
    </source>
</evidence>
<gene>
    <name evidence="2" type="ORF">F4827_005292</name>
</gene>
<dbReference type="Proteomes" id="UP000571554">
    <property type="component" value="Unassembled WGS sequence"/>
</dbReference>
<keyword evidence="1" id="KW-0472">Membrane</keyword>
<keyword evidence="3" id="KW-1185">Reference proteome</keyword>
<comment type="caution">
    <text evidence="2">The sequence shown here is derived from an EMBL/GenBank/DDBJ whole genome shotgun (WGS) entry which is preliminary data.</text>
</comment>
<keyword evidence="1" id="KW-0812">Transmembrane</keyword>
<proteinExistence type="predicted"/>
<evidence type="ECO:0000256" key="1">
    <source>
        <dbReference type="SAM" id="Phobius"/>
    </source>
</evidence>
<dbReference type="EMBL" id="JACHBW010000017">
    <property type="protein sequence ID" value="MBB6105425.1"/>
    <property type="molecule type" value="Genomic_DNA"/>
</dbReference>